<organism evidence="2">
    <name type="scientific">Heligmosomoides polygyrus</name>
    <name type="common">Parasitic roundworm</name>
    <dbReference type="NCBI Taxonomy" id="6339"/>
    <lineage>
        <taxon>Eukaryota</taxon>
        <taxon>Metazoa</taxon>
        <taxon>Ecdysozoa</taxon>
        <taxon>Nematoda</taxon>
        <taxon>Chromadorea</taxon>
        <taxon>Rhabditida</taxon>
        <taxon>Rhabditina</taxon>
        <taxon>Rhabditomorpha</taxon>
        <taxon>Strongyloidea</taxon>
        <taxon>Heligmosomidae</taxon>
        <taxon>Heligmosomoides</taxon>
    </lineage>
</organism>
<dbReference type="Proteomes" id="UP000050761">
    <property type="component" value="Unassembled WGS sequence"/>
</dbReference>
<evidence type="ECO:0000313" key="2">
    <source>
        <dbReference type="EMBL" id="VDO89970.1"/>
    </source>
</evidence>
<dbReference type="WBParaSite" id="HPBE_0001182401-mRNA-1">
    <property type="protein sequence ID" value="HPBE_0001182401-mRNA-1"/>
    <property type="gene ID" value="HPBE_0001182401"/>
</dbReference>
<dbReference type="EMBL" id="UZAH01027243">
    <property type="protein sequence ID" value="VDO89970.1"/>
    <property type="molecule type" value="Genomic_DNA"/>
</dbReference>
<accession>A0A3P7YPA8</accession>
<dbReference type="AlphaFoldDB" id="A0A3P7YPA8"/>
<evidence type="ECO:0000313" key="4">
    <source>
        <dbReference type="WBParaSite" id="HPBE_0001182401-mRNA-1"/>
    </source>
</evidence>
<feature type="compositionally biased region" description="Low complexity" evidence="1">
    <location>
        <begin position="282"/>
        <end position="292"/>
    </location>
</feature>
<feature type="compositionally biased region" description="Basic and acidic residues" evidence="1">
    <location>
        <begin position="337"/>
        <end position="360"/>
    </location>
</feature>
<reference evidence="4" key="2">
    <citation type="submission" date="2019-09" db="UniProtKB">
        <authorList>
            <consortium name="WormBaseParasite"/>
        </authorList>
    </citation>
    <scope>IDENTIFICATION</scope>
</reference>
<feature type="region of interest" description="Disordered" evidence="1">
    <location>
        <begin position="242"/>
        <end position="370"/>
    </location>
</feature>
<name>A0A3P7YPA8_HELPZ</name>
<reference evidence="2 3" key="1">
    <citation type="submission" date="2018-11" db="EMBL/GenBank/DDBJ databases">
        <authorList>
            <consortium name="Pathogen Informatics"/>
        </authorList>
    </citation>
    <scope>NUCLEOTIDE SEQUENCE [LARGE SCALE GENOMIC DNA]</scope>
</reference>
<evidence type="ECO:0000313" key="3">
    <source>
        <dbReference type="Proteomes" id="UP000050761"/>
    </source>
</evidence>
<dbReference type="OrthoDB" id="5905407at2759"/>
<feature type="compositionally biased region" description="Polar residues" evidence="1">
    <location>
        <begin position="306"/>
        <end position="323"/>
    </location>
</feature>
<protein>
    <submittedName>
        <fullName evidence="4">Nuclear apoptosis-inducing factor 1</fullName>
    </submittedName>
</protein>
<gene>
    <name evidence="2" type="ORF">HPBE_LOCUS11825</name>
</gene>
<evidence type="ECO:0000256" key="1">
    <source>
        <dbReference type="SAM" id="MobiDB-lite"/>
    </source>
</evidence>
<proteinExistence type="predicted"/>
<feature type="compositionally biased region" description="Basic and acidic residues" evidence="1">
    <location>
        <begin position="242"/>
        <end position="281"/>
    </location>
</feature>
<sequence length="370" mass="42247">MTKPGRRKIEKLAWLWTSDTRDGDRHLHRLAKARHRQAEDIKKFLGINDENGHILTSRKRAMERWHDYFERISTIEFAHPPIPCVPPTHGPVQKITVEETEAALKKMKPGKATGPDDIAADLWKLRMDPRDLAGCPTSLMRMVLEPNPSTECLEWDLKVVMNEQAGRLHRRHHFGMFENGSPRGALGPGRWLQNQGEGKEDKSRRVNATLLAKELMSSAKLDDLNEARQDTLETDEQYFSRLQKETSEEQERRKDTPCTSAEEHKTKSDTKWSSDGHEVKSSSKQSSNGNQVYTLEKQASDEQKIPCSTKQSNDGQIIQSSSKRSSERNDTSSGSKRSSDRESVERAKKNEISESSEIHQKVTVNLLQRR</sequence>
<keyword evidence="3" id="KW-1185">Reference proteome</keyword>
<feature type="region of interest" description="Disordered" evidence="1">
    <location>
        <begin position="178"/>
        <end position="205"/>
    </location>
</feature>